<protein>
    <submittedName>
        <fullName evidence="1">Uncharacterized protein</fullName>
    </submittedName>
</protein>
<reference evidence="1" key="2">
    <citation type="submission" date="2020-11" db="EMBL/GenBank/DDBJ databases">
        <authorList>
            <person name="McCartney M.A."/>
            <person name="Auch B."/>
            <person name="Kono T."/>
            <person name="Mallez S."/>
            <person name="Becker A."/>
            <person name="Gohl D.M."/>
            <person name="Silverstein K.A.T."/>
            <person name="Koren S."/>
            <person name="Bechman K.B."/>
            <person name="Herman A."/>
            <person name="Abrahante J.E."/>
            <person name="Garbe J."/>
        </authorList>
    </citation>
    <scope>NUCLEOTIDE SEQUENCE</scope>
    <source>
        <strain evidence="1">Duluth1</strain>
        <tissue evidence="1">Whole animal</tissue>
    </source>
</reference>
<comment type="caution">
    <text evidence="1">The sequence shown here is derived from an EMBL/GenBank/DDBJ whole genome shotgun (WGS) entry which is preliminary data.</text>
</comment>
<sequence length="58" mass="6519">MFSEDIPIPTKDVDLPNVVRIITRLGEDTSGTEVLVQDARKIVLDLQIGRGSKMFLNY</sequence>
<evidence type="ECO:0000313" key="1">
    <source>
        <dbReference type="EMBL" id="KAH3809004.1"/>
    </source>
</evidence>
<keyword evidence="2" id="KW-1185">Reference proteome</keyword>
<dbReference type="EMBL" id="JAIWYP010000006">
    <property type="protein sequence ID" value="KAH3809004.1"/>
    <property type="molecule type" value="Genomic_DNA"/>
</dbReference>
<proteinExistence type="predicted"/>
<name>A0A9D4G1P7_DREPO</name>
<dbReference type="Proteomes" id="UP000828390">
    <property type="component" value="Unassembled WGS sequence"/>
</dbReference>
<evidence type="ECO:0000313" key="2">
    <source>
        <dbReference type="Proteomes" id="UP000828390"/>
    </source>
</evidence>
<organism evidence="1 2">
    <name type="scientific">Dreissena polymorpha</name>
    <name type="common">Zebra mussel</name>
    <name type="synonym">Mytilus polymorpha</name>
    <dbReference type="NCBI Taxonomy" id="45954"/>
    <lineage>
        <taxon>Eukaryota</taxon>
        <taxon>Metazoa</taxon>
        <taxon>Spiralia</taxon>
        <taxon>Lophotrochozoa</taxon>
        <taxon>Mollusca</taxon>
        <taxon>Bivalvia</taxon>
        <taxon>Autobranchia</taxon>
        <taxon>Heteroconchia</taxon>
        <taxon>Euheterodonta</taxon>
        <taxon>Imparidentia</taxon>
        <taxon>Neoheterodontei</taxon>
        <taxon>Myida</taxon>
        <taxon>Dreissenoidea</taxon>
        <taxon>Dreissenidae</taxon>
        <taxon>Dreissena</taxon>
    </lineage>
</organism>
<dbReference type="AlphaFoldDB" id="A0A9D4G1P7"/>
<accession>A0A9D4G1P7</accession>
<gene>
    <name evidence="1" type="ORF">DPMN_137367</name>
</gene>
<reference evidence="1" key="1">
    <citation type="journal article" date="2019" name="bioRxiv">
        <title>The Genome of the Zebra Mussel, Dreissena polymorpha: A Resource for Invasive Species Research.</title>
        <authorList>
            <person name="McCartney M.A."/>
            <person name="Auch B."/>
            <person name="Kono T."/>
            <person name="Mallez S."/>
            <person name="Zhang Y."/>
            <person name="Obille A."/>
            <person name="Becker A."/>
            <person name="Abrahante J.E."/>
            <person name="Garbe J."/>
            <person name="Badalamenti J.P."/>
            <person name="Herman A."/>
            <person name="Mangelson H."/>
            <person name="Liachko I."/>
            <person name="Sullivan S."/>
            <person name="Sone E.D."/>
            <person name="Koren S."/>
            <person name="Silverstein K.A.T."/>
            <person name="Beckman K.B."/>
            <person name="Gohl D.M."/>
        </authorList>
    </citation>
    <scope>NUCLEOTIDE SEQUENCE</scope>
    <source>
        <strain evidence="1">Duluth1</strain>
        <tissue evidence="1">Whole animal</tissue>
    </source>
</reference>